<evidence type="ECO:0000313" key="2">
    <source>
        <dbReference type="Proteomes" id="UP001057402"/>
    </source>
</evidence>
<reference evidence="2" key="1">
    <citation type="journal article" date="2023" name="Front. Plant Sci.">
        <title>Chromosomal-level genome assembly of Melastoma candidum provides insights into trichome evolution.</title>
        <authorList>
            <person name="Zhong Y."/>
            <person name="Wu W."/>
            <person name="Sun C."/>
            <person name="Zou P."/>
            <person name="Liu Y."/>
            <person name="Dai S."/>
            <person name="Zhou R."/>
        </authorList>
    </citation>
    <scope>NUCLEOTIDE SEQUENCE [LARGE SCALE GENOMIC DNA]</scope>
</reference>
<protein>
    <submittedName>
        <fullName evidence="1">Uncharacterized protein</fullName>
    </submittedName>
</protein>
<comment type="caution">
    <text evidence="1">The sequence shown here is derived from an EMBL/GenBank/DDBJ whole genome shotgun (WGS) entry which is preliminary data.</text>
</comment>
<dbReference type="Proteomes" id="UP001057402">
    <property type="component" value="Chromosome 1"/>
</dbReference>
<dbReference type="EMBL" id="CM042880">
    <property type="protein sequence ID" value="KAI4390028.1"/>
    <property type="molecule type" value="Genomic_DNA"/>
</dbReference>
<gene>
    <name evidence="1" type="ORF">MLD38_002183</name>
</gene>
<keyword evidence="2" id="KW-1185">Reference proteome</keyword>
<proteinExistence type="predicted"/>
<accession>A0ACB9SFL7</accession>
<organism evidence="1 2">
    <name type="scientific">Melastoma candidum</name>
    <dbReference type="NCBI Taxonomy" id="119954"/>
    <lineage>
        <taxon>Eukaryota</taxon>
        <taxon>Viridiplantae</taxon>
        <taxon>Streptophyta</taxon>
        <taxon>Embryophyta</taxon>
        <taxon>Tracheophyta</taxon>
        <taxon>Spermatophyta</taxon>
        <taxon>Magnoliopsida</taxon>
        <taxon>eudicotyledons</taxon>
        <taxon>Gunneridae</taxon>
        <taxon>Pentapetalae</taxon>
        <taxon>rosids</taxon>
        <taxon>malvids</taxon>
        <taxon>Myrtales</taxon>
        <taxon>Melastomataceae</taxon>
        <taxon>Melastomatoideae</taxon>
        <taxon>Melastomateae</taxon>
        <taxon>Melastoma</taxon>
    </lineage>
</organism>
<evidence type="ECO:0000313" key="1">
    <source>
        <dbReference type="EMBL" id="KAI4390028.1"/>
    </source>
</evidence>
<sequence>MIRLLPRRSFLSLLFQEIPLEMRGPAAEALHFEAKCSIQNPVFGCVGIISTLNEEIHGTGTELAILRARIAFLASGAQEGQKELGRDYSINNNQWTEQRANRQPVSLGPP</sequence>
<name>A0ACB9SFL7_9MYRT</name>